<dbReference type="InterPro" id="IPR051150">
    <property type="entry name" value="SWT21/TCAB1_mRNA_Telomere"/>
</dbReference>
<dbReference type="PANTHER" id="PTHR13211:SF0">
    <property type="entry name" value="TELOMERASE CAJAL BODY PROTEIN 1"/>
    <property type="match status" value="1"/>
</dbReference>
<dbReference type="InterPro" id="IPR036322">
    <property type="entry name" value="WD40_repeat_dom_sf"/>
</dbReference>
<name>A0A9Q3GXL9_9BASI</name>
<dbReference type="PANTHER" id="PTHR13211">
    <property type="entry name" value="TELOMERASE CAJAL BODY PROTEIN 1"/>
    <property type="match status" value="1"/>
</dbReference>
<dbReference type="OrthoDB" id="239865at2759"/>
<dbReference type="AlphaFoldDB" id="A0A9Q3GXL9"/>
<dbReference type="SMART" id="SM00320">
    <property type="entry name" value="WD40"/>
    <property type="match status" value="5"/>
</dbReference>
<evidence type="ECO:0000313" key="1">
    <source>
        <dbReference type="EMBL" id="MBW0483237.1"/>
    </source>
</evidence>
<keyword evidence="2" id="KW-1185">Reference proteome</keyword>
<dbReference type="InterPro" id="IPR015943">
    <property type="entry name" value="WD40/YVTN_repeat-like_dom_sf"/>
</dbReference>
<dbReference type="Proteomes" id="UP000765509">
    <property type="component" value="Unassembled WGS sequence"/>
</dbReference>
<proteinExistence type="predicted"/>
<dbReference type="SUPFAM" id="SSF50978">
    <property type="entry name" value="WD40 repeat-like"/>
    <property type="match status" value="1"/>
</dbReference>
<gene>
    <name evidence="1" type="ORF">O181_022952</name>
</gene>
<comment type="caution">
    <text evidence="1">The sequence shown here is derived from an EMBL/GenBank/DDBJ whole genome shotgun (WGS) entry which is preliminary data.</text>
</comment>
<accession>A0A9Q3GXL9</accession>
<sequence>MSLKERPSDIQSQIKIDPVTSLVKRATADTLASSLPRNLLRTAKWSSDGSTILTEAEDRTIRLFHSPCVPAEGDECAEDKCSWNPVRQFPMADALLSTCWFPYSSLHDPSRYCFVAAVKDHPIQLLDASDGRIRASYPIVDHTERVVAPHSMLFSSDGSTLYAGFDSAIEKFDVSRAGQDGERYKTLSSRKSKDGQKGIISALALDPSRQGLLGAATFSGQIALHDIQSNELRPEIVFHSGEPGGITQIKFHPYNNQVLFSASRKSNKILCWDLRYASTTFHSFYRPGRTNQKISFDIDCPGVNLVTGGTDGKVRLYRLDDLSESGHVFQVHIDTVGSAAFSPTSWSIVTCAGSRRIPSISSSTPSCCSTSDERAFELKGSSSDRPNEYHRSTTELSLSQIPLICDNMAEWLRRLTRIASLSSSIGISRAGLLTVPRDQRECGWPRRRRATCFLPPEHYHWTDTSDVHCLSVTQSLISVGHAILFSVNMCLNDRMARTTRILGKGKLS</sequence>
<protein>
    <submittedName>
        <fullName evidence="1">Uncharacterized protein</fullName>
    </submittedName>
</protein>
<evidence type="ECO:0000313" key="2">
    <source>
        <dbReference type="Proteomes" id="UP000765509"/>
    </source>
</evidence>
<dbReference type="InterPro" id="IPR001680">
    <property type="entry name" value="WD40_rpt"/>
</dbReference>
<organism evidence="1 2">
    <name type="scientific">Austropuccinia psidii MF-1</name>
    <dbReference type="NCBI Taxonomy" id="1389203"/>
    <lineage>
        <taxon>Eukaryota</taxon>
        <taxon>Fungi</taxon>
        <taxon>Dikarya</taxon>
        <taxon>Basidiomycota</taxon>
        <taxon>Pucciniomycotina</taxon>
        <taxon>Pucciniomycetes</taxon>
        <taxon>Pucciniales</taxon>
        <taxon>Sphaerophragmiaceae</taxon>
        <taxon>Austropuccinia</taxon>
    </lineage>
</organism>
<reference evidence="1" key="1">
    <citation type="submission" date="2021-03" db="EMBL/GenBank/DDBJ databases">
        <title>Draft genome sequence of rust myrtle Austropuccinia psidii MF-1, a brazilian biotype.</title>
        <authorList>
            <person name="Quecine M.C."/>
            <person name="Pachon D.M.R."/>
            <person name="Bonatelli M.L."/>
            <person name="Correr F.H."/>
            <person name="Franceschini L.M."/>
            <person name="Leite T.F."/>
            <person name="Margarido G.R.A."/>
            <person name="Almeida C.A."/>
            <person name="Ferrarezi J.A."/>
            <person name="Labate C.A."/>
        </authorList>
    </citation>
    <scope>NUCLEOTIDE SEQUENCE</scope>
    <source>
        <strain evidence="1">MF-1</strain>
    </source>
</reference>
<dbReference type="EMBL" id="AVOT02007138">
    <property type="protein sequence ID" value="MBW0483237.1"/>
    <property type="molecule type" value="Genomic_DNA"/>
</dbReference>
<dbReference type="Gene3D" id="2.130.10.10">
    <property type="entry name" value="YVTN repeat-like/Quinoprotein amine dehydrogenase"/>
    <property type="match status" value="2"/>
</dbReference>